<dbReference type="NCBIfam" id="TIGR02681">
    <property type="entry name" value="phage_pRha"/>
    <property type="match status" value="1"/>
</dbReference>
<dbReference type="AlphaFoldDB" id="A0A1B2I866"/>
<evidence type="ECO:0000313" key="2">
    <source>
        <dbReference type="Proteomes" id="UP000093044"/>
    </source>
</evidence>
<dbReference type="Proteomes" id="UP000093044">
    <property type="component" value="Chromosome"/>
</dbReference>
<name>A0A1B2I866_9BACT</name>
<reference evidence="1" key="1">
    <citation type="submission" date="2016-08" db="EMBL/GenBank/DDBJ databases">
        <title>Complete genome of Cloacibacillus porcorum.</title>
        <authorList>
            <person name="Looft T."/>
            <person name="Bayles D.O."/>
            <person name="Alt D.P."/>
        </authorList>
    </citation>
    <scope>NUCLEOTIDE SEQUENCE [LARGE SCALE GENOMIC DNA]</scope>
    <source>
        <strain evidence="1">CL-84</strain>
    </source>
</reference>
<organism evidence="1 2">
    <name type="scientific">Cloacibacillus porcorum</name>
    <dbReference type="NCBI Taxonomy" id="1197717"/>
    <lineage>
        <taxon>Bacteria</taxon>
        <taxon>Thermotogati</taxon>
        <taxon>Synergistota</taxon>
        <taxon>Synergistia</taxon>
        <taxon>Synergistales</taxon>
        <taxon>Synergistaceae</taxon>
        <taxon>Cloacibacillus</taxon>
    </lineage>
</organism>
<gene>
    <name evidence="1" type="ORF">BED41_14190</name>
</gene>
<protein>
    <submittedName>
        <fullName evidence="1">Uncharacterized protein</fullName>
    </submittedName>
</protein>
<keyword evidence="2" id="KW-1185">Reference proteome</keyword>
<dbReference type="KEGG" id="cpor:BED41_14190"/>
<accession>A0A1B2I866</accession>
<evidence type="ECO:0000313" key="1">
    <source>
        <dbReference type="EMBL" id="ANZ46146.1"/>
    </source>
</evidence>
<sequence>MFEKRHDNVPRDIKELIVDESFGLLNFEESFYINSQNKEQPEYLMTRLGFSVLTMNTTELGIVIEAAPRETYVLPDL</sequence>
<proteinExistence type="predicted"/>
<dbReference type="Pfam" id="PF09669">
    <property type="entry name" value="Phage_pRha"/>
    <property type="match status" value="1"/>
</dbReference>
<dbReference type="EMBL" id="CP016757">
    <property type="protein sequence ID" value="ANZ46146.1"/>
    <property type="molecule type" value="Genomic_DNA"/>
</dbReference>
<dbReference type="InterPro" id="IPR014054">
    <property type="entry name" value="Phage_regulatory_Rha"/>
</dbReference>